<gene>
    <name evidence="2" type="primary">TDEL0D01360</name>
    <name evidence="2" type="ORF">TDEL_0D01360</name>
</gene>
<dbReference type="OrthoDB" id="434695at2759"/>
<dbReference type="RefSeq" id="XP_003680931.1">
    <property type="nucleotide sequence ID" value="XM_003680883.1"/>
</dbReference>
<dbReference type="eggNOG" id="ENOG502QRF3">
    <property type="taxonomic scope" value="Eukaryota"/>
</dbReference>
<organism evidence="2 3">
    <name type="scientific">Torulaspora delbrueckii</name>
    <name type="common">Yeast</name>
    <name type="synonym">Candida colliculosa</name>
    <dbReference type="NCBI Taxonomy" id="4950"/>
    <lineage>
        <taxon>Eukaryota</taxon>
        <taxon>Fungi</taxon>
        <taxon>Dikarya</taxon>
        <taxon>Ascomycota</taxon>
        <taxon>Saccharomycotina</taxon>
        <taxon>Saccharomycetes</taxon>
        <taxon>Saccharomycetales</taxon>
        <taxon>Saccharomycetaceae</taxon>
        <taxon>Torulaspora</taxon>
    </lineage>
</organism>
<dbReference type="KEGG" id="tdl:TDEL_0D01360"/>
<protein>
    <submittedName>
        <fullName evidence="2">Uncharacterized protein</fullName>
    </submittedName>
</protein>
<dbReference type="GO" id="GO:0006893">
    <property type="term" value="P:Golgi to plasma membrane transport"/>
    <property type="evidence" value="ECO:0007669"/>
    <property type="project" value="EnsemblFungi"/>
</dbReference>
<dbReference type="PANTHER" id="PTHR31975">
    <property type="entry name" value="BUD SITE SELECTION PROTEIN 7-RELATED"/>
    <property type="match status" value="1"/>
</dbReference>
<evidence type="ECO:0000313" key="3">
    <source>
        <dbReference type="Proteomes" id="UP000005627"/>
    </source>
</evidence>
<dbReference type="GO" id="GO:0006031">
    <property type="term" value="P:chitin biosynthetic process"/>
    <property type="evidence" value="ECO:0007669"/>
    <property type="project" value="EnsemblFungi"/>
</dbReference>
<dbReference type="InterPro" id="IPR015374">
    <property type="entry name" value="ChAPs"/>
</dbReference>
<dbReference type="Pfam" id="PF09295">
    <property type="entry name" value="ChAPs"/>
    <property type="match status" value="2"/>
</dbReference>
<dbReference type="PANTHER" id="PTHR31975:SF2">
    <property type="entry name" value="CHITIN BIOSYNTHESIS PROTEIN CHS6-RELATED"/>
    <property type="match status" value="1"/>
</dbReference>
<dbReference type="InterPro" id="IPR011990">
    <property type="entry name" value="TPR-like_helical_dom_sf"/>
</dbReference>
<dbReference type="GO" id="GO:0034044">
    <property type="term" value="C:exomer complex"/>
    <property type="evidence" value="ECO:0007669"/>
    <property type="project" value="EnsemblFungi"/>
</dbReference>
<dbReference type="GeneID" id="11502155"/>
<evidence type="ECO:0000256" key="1">
    <source>
        <dbReference type="SAM" id="MobiDB-lite"/>
    </source>
</evidence>
<dbReference type="EMBL" id="HE616745">
    <property type="protein sequence ID" value="CCE91720.1"/>
    <property type="molecule type" value="Genomic_DNA"/>
</dbReference>
<dbReference type="AlphaFoldDB" id="G8ZSX6"/>
<keyword evidence="3" id="KW-1185">Reference proteome</keyword>
<dbReference type="Proteomes" id="UP000005627">
    <property type="component" value="Chromosome 4"/>
</dbReference>
<dbReference type="Gene3D" id="1.25.40.10">
    <property type="entry name" value="Tetratricopeptide repeat domain"/>
    <property type="match status" value="2"/>
</dbReference>
<dbReference type="InParanoid" id="G8ZSX6"/>
<reference evidence="2 3" key="1">
    <citation type="journal article" date="2011" name="Proc. Natl. Acad. Sci. U.S.A.">
        <title>Evolutionary erosion of yeast sex chromosomes by mating-type switching accidents.</title>
        <authorList>
            <person name="Gordon J.L."/>
            <person name="Armisen D."/>
            <person name="Proux-Wera E."/>
            <person name="Oheigeartaigh S.S."/>
            <person name="Byrne K.P."/>
            <person name="Wolfe K.H."/>
        </authorList>
    </citation>
    <scope>NUCLEOTIDE SEQUENCE [LARGE SCALE GENOMIC DNA]</scope>
    <source>
        <strain evidence="3">ATCC 10662 / CBS 1146 / NBRC 0425 / NCYC 2629 / NRRL Y-866</strain>
    </source>
</reference>
<dbReference type="HOGENOM" id="CLU_019711_0_0_1"/>
<evidence type="ECO:0000313" key="2">
    <source>
        <dbReference type="EMBL" id="CCE91720.1"/>
    </source>
</evidence>
<dbReference type="FunCoup" id="G8ZSX6">
    <property type="interactions" value="61"/>
</dbReference>
<dbReference type="STRING" id="1076872.G8ZSX6"/>
<dbReference type="SUPFAM" id="SSF48452">
    <property type="entry name" value="TPR-like"/>
    <property type="match status" value="1"/>
</dbReference>
<accession>G8ZSX6</accession>
<feature type="region of interest" description="Disordered" evidence="1">
    <location>
        <begin position="1"/>
        <end position="47"/>
    </location>
</feature>
<feature type="compositionally biased region" description="Polar residues" evidence="1">
    <location>
        <begin position="8"/>
        <end position="23"/>
    </location>
</feature>
<name>G8ZSX6_TORDE</name>
<proteinExistence type="predicted"/>
<sequence>MNLLRLAKSNSSKPTVAKNSKQHGASGFFPEDDVLNSQESKKPNASPYSLKEFPRIIEHRFGESLGNRTRMLSELVASEKLRLGPPDMVHVTLLDKFYKEEIGEYFYITGVDLSSESMPIAFLKMMRFDRSERQRSDENQISTYCCVNIFRQLDIRIRYESDNNYQINAVDCRTGTTTVQLSDEIWQETFVSCCLRSLITNVDSVRKLPGLVEYPFAISHGGINNCQRVIKTLCQFLPRFLECGWNSSKSVHATILHNYLTEALMLFLSVAPGLIDYAIETLRELIKDDPSNEFYYCIVLIAIMEQDGEKDLEMISLLNQVLEPLLLELDNAPPRDSSSLLLINCIAELLNLQARFLLKREDYEMALSVAKISSGLSSDSFDAWFYLAKCYIKLEDYEQALMAINCMPHLPNFDKIDQALCYDPTLIGYYKRPLGGTVSRCDLTSFEISNISGTLKISKEAELREIIFGRIVMPNESERGKITEIWNNSCLSLGPIYGPHSHNLINFVSPQEVKSVADIKLLARNTMAKLLSWFDEKVYELLLEISSKLGWNGLLKLRSDLFVMEKEYSDENTVKLNPDGTIPTNLKRKRLCERWLDQQFLDLYEDLRISTSSDGRRDVLYSGLEWELLGLILLRTWNWQDAVACLRTSIMARFDIVSCKKLLALYMAQDSHDTNAMDPDVVLELVTQKISYECRFYDSFQIQNLQVLYKLSEHLGTNIVRNRVMALPLAERGIVSMVESMLDWVKEMTASNRID</sequence>